<accession>A0AAV7CG04</accession>
<dbReference type="EMBL" id="WNYA01000003">
    <property type="protein sequence ID" value="KAG8583969.1"/>
    <property type="molecule type" value="Genomic_DNA"/>
</dbReference>
<sequence>MEVNEITERAAVLLYHISLEFVAFKGHACNVADNTREIIVYVIITGRRSSGFYLFWLLGSYYYVLHKMGISMKMAFIFNDIQSNAHLHVNGLFLCSLS</sequence>
<keyword evidence="1" id="KW-0812">Transmembrane</keyword>
<proteinExistence type="predicted"/>
<evidence type="ECO:0000256" key="1">
    <source>
        <dbReference type="SAM" id="Phobius"/>
    </source>
</evidence>
<feature type="transmembrane region" description="Helical" evidence="1">
    <location>
        <begin position="38"/>
        <end position="64"/>
    </location>
</feature>
<reference evidence="2" key="1">
    <citation type="thesis" date="2020" institute="ProQuest LLC" country="789 East Eisenhower Parkway, Ann Arbor, MI, USA">
        <title>Comparative Genomics and Chromosome Evolution.</title>
        <authorList>
            <person name="Mudd A.B."/>
        </authorList>
    </citation>
    <scope>NUCLEOTIDE SEQUENCE</scope>
    <source>
        <strain evidence="2">237g6f4</strain>
        <tissue evidence="2">Blood</tissue>
    </source>
</reference>
<dbReference type="Proteomes" id="UP000824782">
    <property type="component" value="Unassembled WGS sequence"/>
</dbReference>
<keyword evidence="1" id="KW-1133">Transmembrane helix</keyword>
<comment type="caution">
    <text evidence="2">The sequence shown here is derived from an EMBL/GenBank/DDBJ whole genome shotgun (WGS) entry which is preliminary data.</text>
</comment>
<protein>
    <submittedName>
        <fullName evidence="2">Uncharacterized protein</fullName>
    </submittedName>
</protein>
<dbReference type="AlphaFoldDB" id="A0AAV7CG04"/>
<keyword evidence="1" id="KW-0472">Membrane</keyword>
<evidence type="ECO:0000313" key="3">
    <source>
        <dbReference type="Proteomes" id="UP000824782"/>
    </source>
</evidence>
<name>A0AAV7CG04_ENGPU</name>
<keyword evidence="3" id="KW-1185">Reference proteome</keyword>
<gene>
    <name evidence="2" type="ORF">GDO81_008620</name>
</gene>
<organism evidence="2 3">
    <name type="scientific">Engystomops pustulosus</name>
    <name type="common">Tungara frog</name>
    <name type="synonym">Physalaemus pustulosus</name>
    <dbReference type="NCBI Taxonomy" id="76066"/>
    <lineage>
        <taxon>Eukaryota</taxon>
        <taxon>Metazoa</taxon>
        <taxon>Chordata</taxon>
        <taxon>Craniata</taxon>
        <taxon>Vertebrata</taxon>
        <taxon>Euteleostomi</taxon>
        <taxon>Amphibia</taxon>
        <taxon>Batrachia</taxon>
        <taxon>Anura</taxon>
        <taxon>Neobatrachia</taxon>
        <taxon>Hyloidea</taxon>
        <taxon>Leptodactylidae</taxon>
        <taxon>Leiuperinae</taxon>
        <taxon>Engystomops</taxon>
    </lineage>
</organism>
<evidence type="ECO:0000313" key="2">
    <source>
        <dbReference type="EMBL" id="KAG8583969.1"/>
    </source>
</evidence>